<evidence type="ECO:0000259" key="8">
    <source>
        <dbReference type="PROSITE" id="PS52004"/>
    </source>
</evidence>
<dbReference type="InterPro" id="IPR016039">
    <property type="entry name" value="Thiolase-like"/>
</dbReference>
<feature type="domain" description="Carrier" evidence="7">
    <location>
        <begin position="965"/>
        <end position="1040"/>
    </location>
</feature>
<dbReference type="Pfam" id="PF18369">
    <property type="entry name" value="PKS_DE"/>
    <property type="match status" value="1"/>
</dbReference>
<reference evidence="9 10" key="1">
    <citation type="submission" date="2023-03" db="EMBL/GenBank/DDBJ databases">
        <title>Draft genome sequence of Streptomyces sp. RB6PN23 isolated from peat swamp forest in Thailand.</title>
        <authorList>
            <person name="Klaysubun C."/>
            <person name="Duangmal K."/>
        </authorList>
    </citation>
    <scope>NUCLEOTIDE SEQUENCE [LARGE SCALE GENOMIC DNA]</scope>
    <source>
        <strain evidence="9 10">RB6PN23</strain>
    </source>
</reference>
<dbReference type="InterPro" id="IPR016035">
    <property type="entry name" value="Acyl_Trfase/lysoPLipase"/>
</dbReference>
<comment type="caution">
    <text evidence="9">The sequence shown here is derived from an EMBL/GenBank/DDBJ whole genome shotgun (WGS) entry which is preliminary data.</text>
</comment>
<dbReference type="InterPro" id="IPR020841">
    <property type="entry name" value="PKS_Beta-ketoAc_synthase_dom"/>
</dbReference>
<evidence type="ECO:0000256" key="6">
    <source>
        <dbReference type="ARBA" id="ARBA00023315"/>
    </source>
</evidence>
<dbReference type="PROSITE" id="PS00012">
    <property type="entry name" value="PHOSPHOPANTETHEINE"/>
    <property type="match status" value="1"/>
</dbReference>
<evidence type="ECO:0000256" key="3">
    <source>
        <dbReference type="ARBA" id="ARBA00022679"/>
    </source>
</evidence>
<dbReference type="Proteomes" id="UP001216579">
    <property type="component" value="Unassembled WGS sequence"/>
</dbReference>
<dbReference type="Pfam" id="PF00550">
    <property type="entry name" value="PP-binding"/>
    <property type="match status" value="1"/>
</dbReference>
<dbReference type="EMBL" id="JARJBC010000028">
    <property type="protein sequence ID" value="MDF3293692.1"/>
    <property type="molecule type" value="Genomic_DNA"/>
</dbReference>
<dbReference type="Gene3D" id="3.30.70.3290">
    <property type="match status" value="1"/>
</dbReference>
<dbReference type="Pfam" id="PF16197">
    <property type="entry name" value="KAsynt_C_assoc"/>
    <property type="match status" value="1"/>
</dbReference>
<name>A0ABT5ZV50_9ACTN</name>
<feature type="non-terminal residue" evidence="9">
    <location>
        <position position="1409"/>
    </location>
</feature>
<keyword evidence="5" id="KW-0511">Multifunctional enzyme</keyword>
<dbReference type="InterPro" id="IPR014043">
    <property type="entry name" value="Acyl_transferase_dom"/>
</dbReference>
<evidence type="ECO:0000256" key="1">
    <source>
        <dbReference type="ARBA" id="ARBA00022450"/>
    </source>
</evidence>
<keyword evidence="2" id="KW-0597">Phosphoprotein</keyword>
<dbReference type="InterPro" id="IPR018201">
    <property type="entry name" value="Ketoacyl_synth_AS"/>
</dbReference>
<dbReference type="SMART" id="SM00825">
    <property type="entry name" value="PKS_KS"/>
    <property type="match status" value="2"/>
</dbReference>
<dbReference type="Pfam" id="PF00698">
    <property type="entry name" value="Acyl_transf_1"/>
    <property type="match status" value="1"/>
</dbReference>
<feature type="domain" description="Ketosynthase family 3 (KS3)" evidence="8">
    <location>
        <begin position="1"/>
        <end position="408"/>
    </location>
</feature>
<dbReference type="InterPro" id="IPR050091">
    <property type="entry name" value="PKS_NRPS_Biosynth_Enz"/>
</dbReference>
<dbReference type="PROSITE" id="PS00606">
    <property type="entry name" value="KS3_1"/>
    <property type="match status" value="1"/>
</dbReference>
<dbReference type="InterPro" id="IPR001227">
    <property type="entry name" value="Ac_transferase_dom_sf"/>
</dbReference>
<keyword evidence="3" id="KW-0808">Transferase</keyword>
<dbReference type="CDD" id="cd00833">
    <property type="entry name" value="PKS"/>
    <property type="match status" value="2"/>
</dbReference>
<dbReference type="InterPro" id="IPR009081">
    <property type="entry name" value="PP-bd_ACP"/>
</dbReference>
<dbReference type="InterPro" id="IPR020806">
    <property type="entry name" value="PKS_PP-bd"/>
</dbReference>
<feature type="domain" description="Ketosynthase family 3 (KS3)" evidence="8">
    <location>
        <begin position="1059"/>
        <end position="1409"/>
    </location>
</feature>
<gene>
    <name evidence="9" type="ORF">P3G67_31655</name>
</gene>
<dbReference type="Gene3D" id="1.10.1200.10">
    <property type="entry name" value="ACP-like"/>
    <property type="match status" value="1"/>
</dbReference>
<keyword evidence="1" id="KW-0596">Phosphopantetheine</keyword>
<evidence type="ECO:0000256" key="4">
    <source>
        <dbReference type="ARBA" id="ARBA00023194"/>
    </source>
</evidence>
<dbReference type="InterPro" id="IPR032821">
    <property type="entry name" value="PKS_assoc"/>
</dbReference>
<organism evidence="9 10">
    <name type="scientific">Streptomyces silvisoli</name>
    <dbReference type="NCBI Taxonomy" id="3034235"/>
    <lineage>
        <taxon>Bacteria</taxon>
        <taxon>Bacillati</taxon>
        <taxon>Actinomycetota</taxon>
        <taxon>Actinomycetes</taxon>
        <taxon>Kitasatosporales</taxon>
        <taxon>Streptomycetaceae</taxon>
        <taxon>Streptomyces</taxon>
    </lineage>
</organism>
<keyword evidence="4" id="KW-0045">Antibiotic biosynthesis</keyword>
<dbReference type="SUPFAM" id="SSF55048">
    <property type="entry name" value="Probable ACP-binding domain of malonyl-CoA ACP transacylase"/>
    <property type="match status" value="1"/>
</dbReference>
<evidence type="ECO:0000259" key="7">
    <source>
        <dbReference type="PROSITE" id="PS50075"/>
    </source>
</evidence>
<dbReference type="PROSITE" id="PS50075">
    <property type="entry name" value="CARRIER"/>
    <property type="match status" value="1"/>
</dbReference>
<dbReference type="SMART" id="SM00827">
    <property type="entry name" value="PKS_AT"/>
    <property type="match status" value="1"/>
</dbReference>
<dbReference type="SUPFAM" id="SSF53901">
    <property type="entry name" value="Thiolase-like"/>
    <property type="match status" value="2"/>
</dbReference>
<dbReference type="SMART" id="SM01294">
    <property type="entry name" value="PKS_PP_betabranch"/>
    <property type="match status" value="1"/>
</dbReference>
<proteinExistence type="predicted"/>
<dbReference type="SUPFAM" id="SSF52151">
    <property type="entry name" value="FabD/lysophospholipase-like"/>
    <property type="match status" value="1"/>
</dbReference>
<keyword evidence="10" id="KW-1185">Reference proteome</keyword>
<dbReference type="PANTHER" id="PTHR43775">
    <property type="entry name" value="FATTY ACID SYNTHASE"/>
    <property type="match status" value="1"/>
</dbReference>
<dbReference type="InterPro" id="IPR041618">
    <property type="entry name" value="PKS_DE"/>
</dbReference>
<protein>
    <submittedName>
        <fullName evidence="9">Beta-ketoacyl synthase N-terminal-like domain-containing protein</fullName>
    </submittedName>
</protein>
<dbReference type="Gene3D" id="6.10.140.1830">
    <property type="match status" value="1"/>
</dbReference>
<evidence type="ECO:0000313" key="9">
    <source>
        <dbReference type="EMBL" id="MDF3293692.1"/>
    </source>
</evidence>
<keyword evidence="6" id="KW-0012">Acyltransferase</keyword>
<dbReference type="RefSeq" id="WP_276096572.1">
    <property type="nucleotide sequence ID" value="NZ_JARJBC010000028.1"/>
</dbReference>
<dbReference type="InterPro" id="IPR006162">
    <property type="entry name" value="Ppantetheine_attach_site"/>
</dbReference>
<dbReference type="PANTHER" id="PTHR43775:SF51">
    <property type="entry name" value="INACTIVE PHENOLPHTHIOCEROL SYNTHESIS POLYKETIDE SYNTHASE TYPE I PKS1-RELATED"/>
    <property type="match status" value="1"/>
</dbReference>
<evidence type="ECO:0000313" key="10">
    <source>
        <dbReference type="Proteomes" id="UP001216579"/>
    </source>
</evidence>
<dbReference type="Gene3D" id="3.40.366.10">
    <property type="entry name" value="Malonyl-Coenzyme A Acyl Carrier Protein, domain 2"/>
    <property type="match status" value="1"/>
</dbReference>
<dbReference type="SMART" id="SM00823">
    <property type="entry name" value="PKS_PP"/>
    <property type="match status" value="1"/>
</dbReference>
<dbReference type="InterPro" id="IPR016036">
    <property type="entry name" value="Malonyl_transacylase_ACP-bd"/>
</dbReference>
<sequence length="1409" mass="147465">MAHDPNALWTLLHSGASAITDVPGDRWPGPGLRDSRWRDAVRRGGFLNQVDLFDPGFFGISPREAVEMDPQQRLALELSWEALEDAAIVPSTLRGDQVAVYVGVMADDYAKLRLSADARDIDQYTQAGTQRALIANRISHFLGLHGESMAVDTGQSSSLVAVHMACEAVLSGRSTTALAGGVHLNLIEESAEMAAKLGTLSADGNCYTFDARANGYVRGEGGGFVVLKSLSRAIADGDDIYAVIRATAVNNGGSTRGLSVPSASAQEAVLRAAYDRAGVDPRRVQYVELHGTGTKVGDPIEAAALGAVLGRNREESRPLLVGSVKTNLGHLEGAAGIVGLLKTVMMIRHRSVPASLNFQYPNPEIRFREWGLRVPREAMSWPEQDEQLLAGVSSFGIGGSNCHVVVTSPPKCDGQVGSAAYQPVGAGVFGVGGVVPWVLSGKSVEAVRAQAARLLEFVGSDSSLRAVDVGWSLVSSRAVFDHRVVVVGSDRDELMAGLRAAAAGETRPGVVCGSARAGVRVGVLFTGQGAQRVGMARELYDRSPVFALAVDAIAAELDPLLDRPLREVMWGVDADVLDRTGWAQPALFVVEAALFEVLRACGVSPDYLLGHSIGEVTAAYVAGVWSLGDACRVVAARARLMQALPSGGAMAAIPLPEAEVKDLLPEGVSIAAVNTADSVVVSGPQGEVDLVELVVTRGRKVTWLRVSHAFHSGLMDPMLEEFAGVLGTVCFRSPRIPVVSNVTGRVATAEQLCSVGYWVRQVRDAVRFADGVRWLADQGVTALVELGPDGVLSGLAQHSCAPGTLVTPVLRHQHPDAETLLSAVGRLYAQGVAVDWAGMFAGRGATRVPLPTYAFQRQRFWPEVVPTVSSTAGDRADQRFWASVEQQDVQALAGELGVDSGVAASVMPALASWRIQHREESLIPSTLLSDLPEVVQAPEASSQDTAISGGLRQRLAGLAGAEREQVLLDLVRDSAAAVLGHASSTQIDSDQPFKELGFDSLTGIELRNLLQGKTGFDLAPSAVFDYPTVTRLAGYLAGEFGEPQPTGAAVVSALASANGDPIVLVGMACRFPGGVSGPDDLWRLVTAEADGIIPFPTDRGWDLDALLGTDGPGSGTLATGEGGFIDGVDEFDAAFFRISPREALATDPQQRLLLEVSWEALEQAGIDPASLAGSPTGVFAGAYQSGYADLVSREQLQGHLLTGGAGSVISGRVAYTLGLEGPAVSVDTACSSSLVAMHLAAQALRSGECTLALAGGVTVMATPDMFLEFTAQSGLSADGRCKSFADAADGTGWSEGVGVVVMERLSDARRHGHEVLAVLRSSAVNQDGASNGLTAPNGPSQQRVIRQALAAAGLSPAAVDVVEAHGTGTRLGDPIEAQALLATYGQDRAEGQPLWLGSLKSNIGHTQAA</sequence>
<dbReference type="Pfam" id="PF00109">
    <property type="entry name" value="ketoacyl-synt"/>
    <property type="match status" value="2"/>
</dbReference>
<dbReference type="PROSITE" id="PS52004">
    <property type="entry name" value="KS3_2"/>
    <property type="match status" value="2"/>
</dbReference>
<dbReference type="SUPFAM" id="SSF47336">
    <property type="entry name" value="ACP-like"/>
    <property type="match status" value="1"/>
</dbReference>
<evidence type="ECO:0000256" key="5">
    <source>
        <dbReference type="ARBA" id="ARBA00023268"/>
    </source>
</evidence>
<dbReference type="Pfam" id="PF02801">
    <property type="entry name" value="Ketoacyl-synt_C"/>
    <property type="match status" value="2"/>
</dbReference>
<dbReference type="InterPro" id="IPR014030">
    <property type="entry name" value="Ketoacyl_synth_N"/>
</dbReference>
<evidence type="ECO:0000256" key="2">
    <source>
        <dbReference type="ARBA" id="ARBA00022553"/>
    </source>
</evidence>
<accession>A0ABT5ZV50</accession>
<dbReference type="InterPro" id="IPR014031">
    <property type="entry name" value="Ketoacyl_synth_C"/>
</dbReference>
<dbReference type="InterPro" id="IPR036736">
    <property type="entry name" value="ACP-like_sf"/>
</dbReference>
<dbReference type="Gene3D" id="3.40.47.10">
    <property type="match status" value="2"/>
</dbReference>